<dbReference type="InterPro" id="IPR002347">
    <property type="entry name" value="SDR_fam"/>
</dbReference>
<dbReference type="PANTHER" id="PTHR42760">
    <property type="entry name" value="SHORT-CHAIN DEHYDROGENASES/REDUCTASES FAMILY MEMBER"/>
    <property type="match status" value="1"/>
</dbReference>
<dbReference type="PANTHER" id="PTHR42760:SF133">
    <property type="entry name" value="3-OXOACYL-[ACYL-CARRIER-PROTEIN] REDUCTASE"/>
    <property type="match status" value="1"/>
</dbReference>
<dbReference type="Gene3D" id="3.40.50.720">
    <property type="entry name" value="NAD(P)-binding Rossmann-like Domain"/>
    <property type="match status" value="1"/>
</dbReference>
<gene>
    <name evidence="4" type="ORF">ACFOW7_19870</name>
</gene>
<name>A0ABV8MTG0_9NEIS</name>
<sequence>MKFPIQHRLMAPADDPVPPGSGLPTGSRPEMGRGMMLQASSSDCGSSGPFRLDGRTALVTGAVGILGRHFCHGLAAAGAAVVVTDLDESECERLAAELRRDHNVPALGLGCDITVPESVDSLVERATRALGDIHILHNNAGGKSSNLDAFYARFEDYSLDEWRRIMAVNIDGTFLVTQAVGRRMVAQGKGGSIIQTASVYGALAPDQRIYEGSEYQGRPISSPAVYAASKAAVIGLTRYLAAYWADAGIRVNCLCPGGVESGQNEEFRRRYGQRVPLGRMAQAGEMVGTLLYLASDASSYVTGQVLMVDGGLSAW</sequence>
<comment type="similarity">
    <text evidence="1">Belongs to the short-chain dehydrogenases/reductases (SDR) family.</text>
</comment>
<reference evidence="5" key="1">
    <citation type="journal article" date="2019" name="Int. J. Syst. Evol. Microbiol.">
        <title>The Global Catalogue of Microorganisms (GCM) 10K type strain sequencing project: providing services to taxonomists for standard genome sequencing and annotation.</title>
        <authorList>
            <consortium name="The Broad Institute Genomics Platform"/>
            <consortium name="The Broad Institute Genome Sequencing Center for Infectious Disease"/>
            <person name="Wu L."/>
            <person name="Ma J."/>
        </authorList>
    </citation>
    <scope>NUCLEOTIDE SEQUENCE [LARGE SCALE GENOMIC DNA]</scope>
    <source>
        <strain evidence="5">LMG 29894</strain>
    </source>
</reference>
<evidence type="ECO:0000256" key="3">
    <source>
        <dbReference type="SAM" id="MobiDB-lite"/>
    </source>
</evidence>
<protein>
    <submittedName>
        <fullName evidence="4">SDR family oxidoreductase</fullName>
    </submittedName>
</protein>
<dbReference type="PRINTS" id="PR00080">
    <property type="entry name" value="SDRFAMILY"/>
</dbReference>
<evidence type="ECO:0000256" key="1">
    <source>
        <dbReference type="ARBA" id="ARBA00006484"/>
    </source>
</evidence>
<keyword evidence="2" id="KW-0560">Oxidoreductase</keyword>
<keyword evidence="5" id="KW-1185">Reference proteome</keyword>
<accession>A0ABV8MTG0</accession>
<proteinExistence type="inferred from homology"/>
<organism evidence="4 5">
    <name type="scientific">Chitinimonas lacunae</name>
    <dbReference type="NCBI Taxonomy" id="1963018"/>
    <lineage>
        <taxon>Bacteria</taxon>
        <taxon>Pseudomonadati</taxon>
        <taxon>Pseudomonadota</taxon>
        <taxon>Betaproteobacteria</taxon>
        <taxon>Neisseriales</taxon>
        <taxon>Chitinibacteraceae</taxon>
        <taxon>Chitinimonas</taxon>
    </lineage>
</organism>
<comment type="caution">
    <text evidence="4">The sequence shown here is derived from an EMBL/GenBank/DDBJ whole genome shotgun (WGS) entry which is preliminary data.</text>
</comment>
<dbReference type="Proteomes" id="UP001595791">
    <property type="component" value="Unassembled WGS sequence"/>
</dbReference>
<dbReference type="EMBL" id="JBHSBU010000001">
    <property type="protein sequence ID" value="MFC4161598.1"/>
    <property type="molecule type" value="Genomic_DNA"/>
</dbReference>
<dbReference type="PRINTS" id="PR00081">
    <property type="entry name" value="GDHRDH"/>
</dbReference>
<dbReference type="SUPFAM" id="SSF51735">
    <property type="entry name" value="NAD(P)-binding Rossmann-fold domains"/>
    <property type="match status" value="1"/>
</dbReference>
<dbReference type="InterPro" id="IPR036291">
    <property type="entry name" value="NAD(P)-bd_dom_sf"/>
</dbReference>
<evidence type="ECO:0000313" key="4">
    <source>
        <dbReference type="EMBL" id="MFC4161598.1"/>
    </source>
</evidence>
<evidence type="ECO:0000256" key="2">
    <source>
        <dbReference type="ARBA" id="ARBA00023002"/>
    </source>
</evidence>
<evidence type="ECO:0000313" key="5">
    <source>
        <dbReference type="Proteomes" id="UP001595791"/>
    </source>
</evidence>
<dbReference type="RefSeq" id="WP_378167718.1">
    <property type="nucleotide sequence ID" value="NZ_JBHSBU010000001.1"/>
</dbReference>
<feature type="region of interest" description="Disordered" evidence="3">
    <location>
        <begin position="1"/>
        <end position="46"/>
    </location>
</feature>
<dbReference type="Pfam" id="PF13561">
    <property type="entry name" value="adh_short_C2"/>
    <property type="match status" value="1"/>
</dbReference>